<dbReference type="InterPro" id="IPR013785">
    <property type="entry name" value="Aldolase_TIM"/>
</dbReference>
<gene>
    <name evidence="6" type="ORF">H8718_07155</name>
</gene>
<dbReference type="SFLD" id="SFLDS00029">
    <property type="entry name" value="Radical_SAM"/>
    <property type="match status" value="1"/>
</dbReference>
<evidence type="ECO:0000259" key="5">
    <source>
        <dbReference type="PROSITE" id="PS51918"/>
    </source>
</evidence>
<evidence type="ECO:0000256" key="1">
    <source>
        <dbReference type="ARBA" id="ARBA00022691"/>
    </source>
</evidence>
<dbReference type="Pfam" id="PF04055">
    <property type="entry name" value="Radical_SAM"/>
    <property type="match status" value="1"/>
</dbReference>
<dbReference type="GO" id="GO:0051536">
    <property type="term" value="F:iron-sulfur cluster binding"/>
    <property type="evidence" value="ECO:0007669"/>
    <property type="project" value="UniProtKB-KW"/>
</dbReference>
<dbReference type="GO" id="GO:0046872">
    <property type="term" value="F:metal ion binding"/>
    <property type="evidence" value="ECO:0007669"/>
    <property type="project" value="UniProtKB-KW"/>
</dbReference>
<dbReference type="PANTHER" id="PTHR11228">
    <property type="entry name" value="RADICAL SAM DOMAIN PROTEIN"/>
    <property type="match status" value="1"/>
</dbReference>
<proteinExistence type="predicted"/>
<organism evidence="6 7">
    <name type="scientific">Zhenhengia yiwuensis</name>
    <dbReference type="NCBI Taxonomy" id="2763666"/>
    <lineage>
        <taxon>Bacteria</taxon>
        <taxon>Bacillati</taxon>
        <taxon>Bacillota</taxon>
        <taxon>Clostridia</taxon>
        <taxon>Lachnospirales</taxon>
        <taxon>Lachnospiraceae</taxon>
        <taxon>Zhenhengia</taxon>
    </lineage>
</organism>
<protein>
    <submittedName>
        <fullName evidence="6">Radical SAM protein</fullName>
    </submittedName>
</protein>
<dbReference type="CDD" id="cd01335">
    <property type="entry name" value="Radical_SAM"/>
    <property type="match status" value="1"/>
</dbReference>
<dbReference type="GO" id="GO:0003824">
    <property type="term" value="F:catalytic activity"/>
    <property type="evidence" value="ECO:0007669"/>
    <property type="project" value="InterPro"/>
</dbReference>
<dbReference type="InterPro" id="IPR050377">
    <property type="entry name" value="Radical_SAM_PqqE_MftC-like"/>
</dbReference>
<keyword evidence="2" id="KW-0479">Metal-binding</keyword>
<dbReference type="SUPFAM" id="SSF102114">
    <property type="entry name" value="Radical SAM enzymes"/>
    <property type="match status" value="1"/>
</dbReference>
<dbReference type="SFLD" id="SFLDG01386">
    <property type="entry name" value="main_SPASM_domain-containing"/>
    <property type="match status" value="1"/>
</dbReference>
<dbReference type="PANTHER" id="PTHR11228:SF7">
    <property type="entry name" value="PQQA PEPTIDE CYCLASE"/>
    <property type="match status" value="1"/>
</dbReference>
<dbReference type="InterPro" id="IPR006638">
    <property type="entry name" value="Elp3/MiaA/NifB-like_rSAM"/>
</dbReference>
<dbReference type="InterPro" id="IPR007197">
    <property type="entry name" value="rSAM"/>
</dbReference>
<keyword evidence="7" id="KW-1185">Reference proteome</keyword>
<keyword evidence="4" id="KW-0411">Iron-sulfur</keyword>
<dbReference type="SFLD" id="SFLDG01067">
    <property type="entry name" value="SPASM/twitch_domain_containing"/>
    <property type="match status" value="1"/>
</dbReference>
<dbReference type="EMBL" id="JACRSY010000009">
    <property type="protein sequence ID" value="MBC8579301.1"/>
    <property type="molecule type" value="Genomic_DNA"/>
</dbReference>
<evidence type="ECO:0000256" key="4">
    <source>
        <dbReference type="ARBA" id="ARBA00023014"/>
    </source>
</evidence>
<dbReference type="InterPro" id="IPR058240">
    <property type="entry name" value="rSAM_sf"/>
</dbReference>
<evidence type="ECO:0000256" key="3">
    <source>
        <dbReference type="ARBA" id="ARBA00023004"/>
    </source>
</evidence>
<keyword evidence="1" id="KW-0949">S-adenosyl-L-methionine</keyword>
<reference evidence="6" key="1">
    <citation type="submission" date="2020-08" db="EMBL/GenBank/DDBJ databases">
        <title>Genome public.</title>
        <authorList>
            <person name="Liu C."/>
            <person name="Sun Q."/>
        </authorList>
    </citation>
    <scope>NUCLEOTIDE SEQUENCE</scope>
    <source>
        <strain evidence="6">NSJ-12</strain>
    </source>
</reference>
<name>A0A926EGR1_9FIRM</name>
<dbReference type="GO" id="GO:0006783">
    <property type="term" value="P:heme biosynthetic process"/>
    <property type="evidence" value="ECO:0007669"/>
    <property type="project" value="TreeGrafter"/>
</dbReference>
<dbReference type="SMART" id="SM00729">
    <property type="entry name" value="Elp3"/>
    <property type="match status" value="1"/>
</dbReference>
<dbReference type="PROSITE" id="PS51918">
    <property type="entry name" value="RADICAL_SAM"/>
    <property type="match status" value="1"/>
</dbReference>
<sequence>MDRQVIGKILPMCLDRMAIKNFYTLHRRFKENKAYKLRYLIDCSCNVIKHERIVKHDGYYIINAFLPPVNSRAFEQIARSVPGEGAEFYTSHVSGKRLAPISTYVAVTGKCMYHCWHCSASKMMQEGEEDLDTRKIIQIVKSLQDLGVGIIGFTGGEPLIRKDLEKIIQAIDNRSMTLVFSNGYGLTLERAKALKAAGLFGIAISFDSTKAEVHDVKRGYKGAYEIALKAIRHAKAAGLYTMGQVVCTKEMLRTKEIHDIAKFLKQEGIHELRIVEPIPCGLLEEAKDEMLTEKEKRELIQLHITFNEDPSYPKTSVFPYVESEDQYGCGAGVQHSYIDQVGDFRSCDFIYKSYGNVLEEPIGQIWERMHKACGGPKCMCCAKYKCSNSQSEKIPKYYRLLGGKA</sequence>
<dbReference type="RefSeq" id="WP_249332421.1">
    <property type="nucleotide sequence ID" value="NZ_JACRSY010000009.1"/>
</dbReference>
<evidence type="ECO:0000313" key="6">
    <source>
        <dbReference type="EMBL" id="MBC8579301.1"/>
    </source>
</evidence>
<dbReference type="Proteomes" id="UP000655830">
    <property type="component" value="Unassembled WGS sequence"/>
</dbReference>
<keyword evidence="3" id="KW-0408">Iron</keyword>
<dbReference type="Gene3D" id="3.20.20.70">
    <property type="entry name" value="Aldolase class I"/>
    <property type="match status" value="1"/>
</dbReference>
<feature type="domain" description="Radical SAM core" evidence="5">
    <location>
        <begin position="93"/>
        <end position="309"/>
    </location>
</feature>
<evidence type="ECO:0000313" key="7">
    <source>
        <dbReference type="Proteomes" id="UP000655830"/>
    </source>
</evidence>
<dbReference type="AlphaFoldDB" id="A0A926EGR1"/>
<accession>A0A926EGR1</accession>
<evidence type="ECO:0000256" key="2">
    <source>
        <dbReference type="ARBA" id="ARBA00022723"/>
    </source>
</evidence>
<comment type="caution">
    <text evidence="6">The sequence shown here is derived from an EMBL/GenBank/DDBJ whole genome shotgun (WGS) entry which is preliminary data.</text>
</comment>